<evidence type="ECO:0000313" key="12">
    <source>
        <dbReference type="Proteomes" id="UP000585363"/>
    </source>
</evidence>
<dbReference type="SUPFAM" id="SSF52540">
    <property type="entry name" value="P-loop containing nucleoside triphosphate hydrolases"/>
    <property type="match status" value="1"/>
</dbReference>
<keyword evidence="12" id="KW-1185">Reference proteome</keyword>
<gene>
    <name evidence="11" type="ORF">GW590_10950</name>
</gene>
<keyword evidence="3" id="KW-0813">Transport</keyword>
<dbReference type="InterPro" id="IPR027417">
    <property type="entry name" value="P-loop_NTPase"/>
</dbReference>
<keyword evidence="6 11" id="KW-0067">ATP-binding</keyword>
<evidence type="ECO:0000256" key="8">
    <source>
        <dbReference type="ARBA" id="ARBA00038852"/>
    </source>
</evidence>
<dbReference type="GO" id="GO:0016887">
    <property type="term" value="F:ATP hydrolysis activity"/>
    <property type="evidence" value="ECO:0007669"/>
    <property type="project" value="InterPro"/>
</dbReference>
<dbReference type="AlphaFoldDB" id="A0A848MMI8"/>
<name>A0A848MMI8_9GAMM</name>
<dbReference type="Proteomes" id="UP000585363">
    <property type="component" value="Unassembled WGS sequence"/>
</dbReference>
<keyword evidence="4" id="KW-1003">Cell membrane</keyword>
<sequence length="328" mass="35526">MTQPLVRFNNLSLSFASDSGRVRAVQDVTFDVMAGQTVGIVGESGCGKSVTALSLMGLLPPQSAHIDGGEILFAGQNLLTLRQSQMANLRGNQLAMIFQEPMSALNPVLTIGEQLVEPLIRHLGDTPKIAWQKATALLTDVGLARAESLMKSYPHQLSGGMLQRVMIAMALSCKPKLLIADEPTTALDVTVQAQILGLLRDQAQRQQMALMLITHDLGVIAQMADHVVVMYAGKVVEQGPVADVLRNPLHPYTQGLIASRPVPGERRRRLYSIPGQVPDLAALPAYCAFNDRCAKATERCRQGIPPLEGQYRQAACFYSGQVPVLQPE</sequence>
<dbReference type="GO" id="GO:0005524">
    <property type="term" value="F:ATP binding"/>
    <property type="evidence" value="ECO:0007669"/>
    <property type="project" value="UniProtKB-KW"/>
</dbReference>
<comment type="similarity">
    <text evidence="2">Belongs to the ABC transporter superfamily.</text>
</comment>
<proteinExistence type="inferred from homology"/>
<dbReference type="SMART" id="SM00382">
    <property type="entry name" value="AAA"/>
    <property type="match status" value="1"/>
</dbReference>
<evidence type="ECO:0000256" key="7">
    <source>
        <dbReference type="ARBA" id="ARBA00023136"/>
    </source>
</evidence>
<dbReference type="RefSeq" id="WP_169403099.1">
    <property type="nucleotide sequence ID" value="NZ_JAADJU010000005.1"/>
</dbReference>
<evidence type="ECO:0000256" key="3">
    <source>
        <dbReference type="ARBA" id="ARBA00022448"/>
    </source>
</evidence>
<dbReference type="Pfam" id="PF00005">
    <property type="entry name" value="ABC_tran"/>
    <property type="match status" value="1"/>
</dbReference>
<dbReference type="InterPro" id="IPR017871">
    <property type="entry name" value="ABC_transporter-like_CS"/>
</dbReference>
<evidence type="ECO:0000256" key="6">
    <source>
        <dbReference type="ARBA" id="ARBA00022840"/>
    </source>
</evidence>
<comment type="catalytic activity">
    <reaction evidence="9">
        <text>a dipeptide(out) + ATP + H2O = a dipeptide(in) + ADP + phosphate + H(+)</text>
        <dbReference type="Rhea" id="RHEA:23120"/>
        <dbReference type="ChEBI" id="CHEBI:15377"/>
        <dbReference type="ChEBI" id="CHEBI:15378"/>
        <dbReference type="ChEBI" id="CHEBI:30616"/>
        <dbReference type="ChEBI" id="CHEBI:43474"/>
        <dbReference type="ChEBI" id="CHEBI:90799"/>
        <dbReference type="ChEBI" id="CHEBI:456216"/>
        <dbReference type="EC" id="7.4.2.9"/>
    </reaction>
</comment>
<comment type="caution">
    <text evidence="11">The sequence shown here is derived from an EMBL/GenBank/DDBJ whole genome shotgun (WGS) entry which is preliminary data.</text>
</comment>
<dbReference type="GO" id="GO:0005886">
    <property type="term" value="C:plasma membrane"/>
    <property type="evidence" value="ECO:0007669"/>
    <property type="project" value="UniProtKB-SubCell"/>
</dbReference>
<protein>
    <recommendedName>
        <fullName evidence="8">ABC-type dipeptide transporter</fullName>
        <ecNumber evidence="8">7.4.2.9</ecNumber>
    </recommendedName>
</protein>
<dbReference type="GO" id="GO:0055085">
    <property type="term" value="P:transmembrane transport"/>
    <property type="evidence" value="ECO:0007669"/>
    <property type="project" value="UniProtKB-ARBA"/>
</dbReference>
<keyword evidence="7" id="KW-0472">Membrane</keyword>
<dbReference type="Pfam" id="PF08352">
    <property type="entry name" value="oligo_HPY"/>
    <property type="match status" value="1"/>
</dbReference>
<dbReference type="InterPro" id="IPR003439">
    <property type="entry name" value="ABC_transporter-like_ATP-bd"/>
</dbReference>
<dbReference type="PROSITE" id="PS00211">
    <property type="entry name" value="ABC_TRANSPORTER_1"/>
    <property type="match status" value="1"/>
</dbReference>
<evidence type="ECO:0000256" key="5">
    <source>
        <dbReference type="ARBA" id="ARBA00022741"/>
    </source>
</evidence>
<dbReference type="InterPro" id="IPR013563">
    <property type="entry name" value="Oligopep_ABC_C"/>
</dbReference>
<feature type="domain" description="ABC transporter" evidence="10">
    <location>
        <begin position="6"/>
        <end position="257"/>
    </location>
</feature>
<dbReference type="NCBIfam" id="TIGR01727">
    <property type="entry name" value="oligo_HPY"/>
    <property type="match status" value="1"/>
</dbReference>
<dbReference type="EC" id="7.4.2.9" evidence="8"/>
<evidence type="ECO:0000259" key="10">
    <source>
        <dbReference type="PROSITE" id="PS50893"/>
    </source>
</evidence>
<organism evidence="11 12">
    <name type="scientific">Rouxiella aceris</name>
    <dbReference type="NCBI Taxonomy" id="2703884"/>
    <lineage>
        <taxon>Bacteria</taxon>
        <taxon>Pseudomonadati</taxon>
        <taxon>Pseudomonadota</taxon>
        <taxon>Gammaproteobacteria</taxon>
        <taxon>Enterobacterales</taxon>
        <taxon>Yersiniaceae</taxon>
        <taxon>Rouxiella</taxon>
    </lineage>
</organism>
<dbReference type="CDD" id="cd03257">
    <property type="entry name" value="ABC_NikE_OppD_transporters"/>
    <property type="match status" value="1"/>
</dbReference>
<dbReference type="EMBL" id="JAADJU010000005">
    <property type="protein sequence ID" value="NMP27384.1"/>
    <property type="molecule type" value="Genomic_DNA"/>
</dbReference>
<dbReference type="PANTHER" id="PTHR43297:SF2">
    <property type="entry name" value="DIPEPTIDE TRANSPORT ATP-BINDING PROTEIN DPPD"/>
    <property type="match status" value="1"/>
</dbReference>
<dbReference type="InterPro" id="IPR003593">
    <property type="entry name" value="AAA+_ATPase"/>
</dbReference>
<evidence type="ECO:0000256" key="2">
    <source>
        <dbReference type="ARBA" id="ARBA00005417"/>
    </source>
</evidence>
<reference evidence="11 12" key="1">
    <citation type="submission" date="2020-01" db="EMBL/GenBank/DDBJ databases">
        <authorList>
            <person name="Lee S.D."/>
        </authorList>
    </citation>
    <scope>NUCLEOTIDE SEQUENCE [LARGE SCALE GENOMIC DNA]</scope>
    <source>
        <strain evidence="11 12">SAP-1</strain>
    </source>
</reference>
<evidence type="ECO:0000256" key="9">
    <source>
        <dbReference type="ARBA" id="ARBA00047356"/>
    </source>
</evidence>
<keyword evidence="5" id="KW-0547">Nucleotide-binding</keyword>
<evidence type="ECO:0000313" key="11">
    <source>
        <dbReference type="EMBL" id="NMP27384.1"/>
    </source>
</evidence>
<dbReference type="PROSITE" id="PS50893">
    <property type="entry name" value="ABC_TRANSPORTER_2"/>
    <property type="match status" value="1"/>
</dbReference>
<accession>A0A848MMI8</accession>
<evidence type="ECO:0000256" key="1">
    <source>
        <dbReference type="ARBA" id="ARBA00004417"/>
    </source>
</evidence>
<dbReference type="FunFam" id="3.40.50.300:FF:000016">
    <property type="entry name" value="Oligopeptide ABC transporter ATP-binding component"/>
    <property type="match status" value="1"/>
</dbReference>
<evidence type="ECO:0000256" key="4">
    <source>
        <dbReference type="ARBA" id="ARBA00022475"/>
    </source>
</evidence>
<dbReference type="PANTHER" id="PTHR43297">
    <property type="entry name" value="OLIGOPEPTIDE TRANSPORT ATP-BINDING PROTEIN APPD"/>
    <property type="match status" value="1"/>
</dbReference>
<dbReference type="InterPro" id="IPR050388">
    <property type="entry name" value="ABC_Ni/Peptide_Import"/>
</dbReference>
<comment type="subcellular location">
    <subcellularLocation>
        <location evidence="1">Cell inner membrane</location>
        <topology evidence="1">Peripheral membrane protein</topology>
    </subcellularLocation>
</comment>
<dbReference type="Gene3D" id="3.40.50.300">
    <property type="entry name" value="P-loop containing nucleotide triphosphate hydrolases"/>
    <property type="match status" value="1"/>
</dbReference>
<dbReference type="GO" id="GO:0015833">
    <property type="term" value="P:peptide transport"/>
    <property type="evidence" value="ECO:0007669"/>
    <property type="project" value="InterPro"/>
</dbReference>
<reference evidence="11 12" key="2">
    <citation type="submission" date="2020-06" db="EMBL/GenBank/DDBJ databases">
        <title>Polyphasic characterization of a Rahnella strain isolated from tree sap.</title>
        <authorList>
            <person name="Kim I.S."/>
        </authorList>
    </citation>
    <scope>NUCLEOTIDE SEQUENCE [LARGE SCALE GENOMIC DNA]</scope>
    <source>
        <strain evidence="11 12">SAP-1</strain>
    </source>
</reference>